<dbReference type="AlphaFoldDB" id="A0A4R3L5H1"/>
<dbReference type="InterPro" id="IPR011766">
    <property type="entry name" value="TPP_enzyme_TPP-bd"/>
</dbReference>
<comment type="caution">
    <text evidence="8">The sequence shown here is derived from an EMBL/GenBank/DDBJ whole genome shotgun (WGS) entry which is preliminary data.</text>
</comment>
<accession>A0A4R3L5H1</accession>
<dbReference type="GO" id="GO:0009099">
    <property type="term" value="P:L-valine biosynthetic process"/>
    <property type="evidence" value="ECO:0007669"/>
    <property type="project" value="TreeGrafter"/>
</dbReference>
<dbReference type="GO" id="GO:0005948">
    <property type="term" value="C:acetolactate synthase complex"/>
    <property type="evidence" value="ECO:0007669"/>
    <property type="project" value="TreeGrafter"/>
</dbReference>
<evidence type="ECO:0000259" key="6">
    <source>
        <dbReference type="Pfam" id="PF02775"/>
    </source>
</evidence>
<dbReference type="InterPro" id="IPR029061">
    <property type="entry name" value="THDP-binding"/>
</dbReference>
<reference evidence="8 9" key="1">
    <citation type="submission" date="2019-03" db="EMBL/GenBank/DDBJ databases">
        <title>Genomic Encyclopedia of Type Strains, Phase IV (KMG-IV): sequencing the most valuable type-strain genomes for metagenomic binning, comparative biology and taxonomic classification.</title>
        <authorList>
            <person name="Goeker M."/>
        </authorList>
    </citation>
    <scope>NUCLEOTIDE SEQUENCE [LARGE SCALE GENOMIC DNA]</scope>
    <source>
        <strain evidence="8 9">DSM 45707</strain>
    </source>
</reference>
<protein>
    <submittedName>
        <fullName evidence="8">Acetolactate synthase-1/2/3 large subunit</fullName>
    </submittedName>
</protein>
<comment type="cofactor">
    <cofactor evidence="1">
        <name>thiamine diphosphate</name>
        <dbReference type="ChEBI" id="CHEBI:58937"/>
    </cofactor>
</comment>
<dbReference type="Pfam" id="PF02775">
    <property type="entry name" value="TPP_enzyme_C"/>
    <property type="match status" value="1"/>
</dbReference>
<feature type="domain" description="Thiamine pyrophosphate enzyme central" evidence="5">
    <location>
        <begin position="194"/>
        <end position="302"/>
    </location>
</feature>
<evidence type="ECO:0000256" key="4">
    <source>
        <dbReference type="RuleBase" id="RU362132"/>
    </source>
</evidence>
<feature type="domain" description="Thiamine pyrophosphate enzyme TPP-binding" evidence="6">
    <location>
        <begin position="389"/>
        <end position="538"/>
    </location>
</feature>
<comment type="similarity">
    <text evidence="2 4">Belongs to the TPP enzyme family.</text>
</comment>
<dbReference type="Gene3D" id="3.40.50.1220">
    <property type="entry name" value="TPP-binding domain"/>
    <property type="match status" value="1"/>
</dbReference>
<dbReference type="InterPro" id="IPR012000">
    <property type="entry name" value="Thiamin_PyroP_enz_cen_dom"/>
</dbReference>
<dbReference type="SUPFAM" id="SSF52467">
    <property type="entry name" value="DHS-like NAD/FAD-binding domain"/>
    <property type="match status" value="1"/>
</dbReference>
<proteinExistence type="inferred from homology"/>
<name>A0A4R3L5H1_9BACL</name>
<gene>
    <name evidence="8" type="ORF">EDD58_1129</name>
</gene>
<dbReference type="InterPro" id="IPR045229">
    <property type="entry name" value="TPP_enz"/>
</dbReference>
<dbReference type="PANTHER" id="PTHR18968:SF13">
    <property type="entry name" value="ACETOLACTATE SYNTHASE CATALYTIC SUBUNIT, MITOCHONDRIAL"/>
    <property type="match status" value="1"/>
</dbReference>
<organism evidence="8 9">
    <name type="scientific">Hazenella coriacea</name>
    <dbReference type="NCBI Taxonomy" id="1179467"/>
    <lineage>
        <taxon>Bacteria</taxon>
        <taxon>Bacillati</taxon>
        <taxon>Bacillota</taxon>
        <taxon>Bacilli</taxon>
        <taxon>Bacillales</taxon>
        <taxon>Thermoactinomycetaceae</taxon>
        <taxon>Hazenella</taxon>
    </lineage>
</organism>
<dbReference type="InterPro" id="IPR012001">
    <property type="entry name" value="Thiamin_PyroP_enz_TPP-bd_dom"/>
</dbReference>
<sequence>MFVYKNAWEAIVSYLQEIETKVVFGLPSDDLDILDAMKSSDIQFVITKDQRNAVFMGTGYARTSNSLGVCIVGKGPAFTNTLTGLLEAKSQHVPLLMIGLGTGNDRMGMRAFQEADQMAMIQSLTKWSYRIEHMDRLIWALEKGVFLASNGVPGPVYLELPENLVLSEVKQQTPFQQRKRLSILPSEPELAYSLEMISEAKRPVLLVGGGLKQSNSNKMIEKLAEKLGAALFVTASGRGIVNEQHPLFCGLSGLYTVESMQEVWKQTDLIITLGSRLEETATFYWDTCSQDTKVIQVNVELDDFAVQFPGIYLWGEGGEVTRYWLSHLQEVSERADWVQKIHSLQSKNDQQTQSIFQSLSSSEDVHVAELLSTIQQLQDQPVTYIQENGLHDMWGYFYPYLQLKSEDEVLVPSEQTSLGFGAVASLGVKWAHPDRAVVAIVGDGAFNMLQTDWSTVIESKLPIFFLVLKNGGYGWLQYQLQQKELDSYGYNFLTLQDEWTHSNPVGWSYFEIKEKQQIHSTLTQALKHYRQGKTVVVEAHVKMNDVPKEIQSVYSVAPM</sequence>
<dbReference type="GO" id="GO:0009097">
    <property type="term" value="P:isoleucine biosynthetic process"/>
    <property type="evidence" value="ECO:0007669"/>
    <property type="project" value="TreeGrafter"/>
</dbReference>
<evidence type="ECO:0000313" key="8">
    <source>
        <dbReference type="EMBL" id="TCS92386.1"/>
    </source>
</evidence>
<dbReference type="Proteomes" id="UP000294937">
    <property type="component" value="Unassembled WGS sequence"/>
</dbReference>
<evidence type="ECO:0000259" key="7">
    <source>
        <dbReference type="Pfam" id="PF02776"/>
    </source>
</evidence>
<dbReference type="GO" id="GO:0003984">
    <property type="term" value="F:acetolactate synthase activity"/>
    <property type="evidence" value="ECO:0007669"/>
    <property type="project" value="TreeGrafter"/>
</dbReference>
<dbReference type="Pfam" id="PF00205">
    <property type="entry name" value="TPP_enzyme_M"/>
    <property type="match status" value="1"/>
</dbReference>
<keyword evidence="9" id="KW-1185">Reference proteome</keyword>
<dbReference type="OrthoDB" id="4494979at2"/>
<evidence type="ECO:0000259" key="5">
    <source>
        <dbReference type="Pfam" id="PF00205"/>
    </source>
</evidence>
<dbReference type="EMBL" id="SMAG01000012">
    <property type="protein sequence ID" value="TCS92386.1"/>
    <property type="molecule type" value="Genomic_DNA"/>
</dbReference>
<keyword evidence="3 4" id="KW-0786">Thiamine pyrophosphate</keyword>
<dbReference type="CDD" id="cd07035">
    <property type="entry name" value="TPP_PYR_POX_like"/>
    <property type="match status" value="1"/>
</dbReference>
<evidence type="ECO:0000313" key="9">
    <source>
        <dbReference type="Proteomes" id="UP000294937"/>
    </source>
</evidence>
<evidence type="ECO:0000256" key="1">
    <source>
        <dbReference type="ARBA" id="ARBA00001964"/>
    </source>
</evidence>
<dbReference type="Gene3D" id="3.40.50.970">
    <property type="match status" value="2"/>
</dbReference>
<dbReference type="InterPro" id="IPR000399">
    <property type="entry name" value="TPP-bd_CS"/>
</dbReference>
<dbReference type="PROSITE" id="PS00187">
    <property type="entry name" value="TPP_ENZYMES"/>
    <property type="match status" value="1"/>
</dbReference>
<dbReference type="SUPFAM" id="SSF52518">
    <property type="entry name" value="Thiamin diphosphate-binding fold (THDP-binding)"/>
    <property type="match status" value="2"/>
</dbReference>
<dbReference type="RefSeq" id="WP_131926676.1">
    <property type="nucleotide sequence ID" value="NZ_SMAG01000012.1"/>
</dbReference>
<dbReference type="GO" id="GO:0030976">
    <property type="term" value="F:thiamine pyrophosphate binding"/>
    <property type="evidence" value="ECO:0007669"/>
    <property type="project" value="InterPro"/>
</dbReference>
<dbReference type="PANTHER" id="PTHR18968">
    <property type="entry name" value="THIAMINE PYROPHOSPHATE ENZYMES"/>
    <property type="match status" value="1"/>
</dbReference>
<dbReference type="CDD" id="cd00568">
    <property type="entry name" value="TPP_enzymes"/>
    <property type="match status" value="1"/>
</dbReference>
<dbReference type="GO" id="GO:0050660">
    <property type="term" value="F:flavin adenine dinucleotide binding"/>
    <property type="evidence" value="ECO:0007669"/>
    <property type="project" value="TreeGrafter"/>
</dbReference>
<evidence type="ECO:0000256" key="3">
    <source>
        <dbReference type="ARBA" id="ARBA00023052"/>
    </source>
</evidence>
<dbReference type="GO" id="GO:0000287">
    <property type="term" value="F:magnesium ion binding"/>
    <property type="evidence" value="ECO:0007669"/>
    <property type="project" value="InterPro"/>
</dbReference>
<evidence type="ECO:0000256" key="2">
    <source>
        <dbReference type="ARBA" id="ARBA00007812"/>
    </source>
</evidence>
<dbReference type="Pfam" id="PF02776">
    <property type="entry name" value="TPP_enzyme_N"/>
    <property type="match status" value="1"/>
</dbReference>
<dbReference type="InterPro" id="IPR029035">
    <property type="entry name" value="DHS-like_NAD/FAD-binding_dom"/>
</dbReference>
<feature type="domain" description="Thiamine pyrophosphate enzyme N-terminal TPP-binding" evidence="7">
    <location>
        <begin position="7"/>
        <end position="120"/>
    </location>
</feature>